<evidence type="ECO:0000259" key="2">
    <source>
        <dbReference type="Pfam" id="PF13581"/>
    </source>
</evidence>
<dbReference type="CDD" id="cd16936">
    <property type="entry name" value="HATPase_RsbW-like"/>
    <property type="match status" value="1"/>
</dbReference>
<evidence type="ECO:0000313" key="3">
    <source>
        <dbReference type="EMBL" id="GAA3856976.1"/>
    </source>
</evidence>
<dbReference type="Proteomes" id="UP001399917">
    <property type="component" value="Unassembled WGS sequence"/>
</dbReference>
<organism evidence="3 4">
    <name type="scientific">Celeribacter arenosi</name>
    <dbReference type="NCBI Taxonomy" id="792649"/>
    <lineage>
        <taxon>Bacteria</taxon>
        <taxon>Pseudomonadati</taxon>
        <taxon>Pseudomonadota</taxon>
        <taxon>Alphaproteobacteria</taxon>
        <taxon>Rhodobacterales</taxon>
        <taxon>Roseobacteraceae</taxon>
        <taxon>Celeribacter</taxon>
    </lineage>
</organism>
<accession>A0ABP7JWC5</accession>
<dbReference type="EMBL" id="BAABDF010000003">
    <property type="protein sequence ID" value="GAA3856976.1"/>
    <property type="molecule type" value="Genomic_DNA"/>
</dbReference>
<feature type="domain" description="Histidine kinase/HSP90-like ATPase" evidence="2">
    <location>
        <begin position="41"/>
        <end position="156"/>
    </location>
</feature>
<reference evidence="4" key="1">
    <citation type="journal article" date="2019" name="Int. J. Syst. Evol. Microbiol.">
        <title>The Global Catalogue of Microorganisms (GCM) 10K type strain sequencing project: providing services to taxonomists for standard genome sequencing and annotation.</title>
        <authorList>
            <consortium name="The Broad Institute Genomics Platform"/>
            <consortium name="The Broad Institute Genome Sequencing Center for Infectious Disease"/>
            <person name="Wu L."/>
            <person name="Ma J."/>
        </authorList>
    </citation>
    <scope>NUCLEOTIDE SEQUENCE [LARGE SCALE GENOMIC DNA]</scope>
    <source>
        <strain evidence="4">JCM 17190</strain>
    </source>
</reference>
<keyword evidence="1" id="KW-0808">Transferase</keyword>
<dbReference type="SUPFAM" id="SSF55874">
    <property type="entry name" value="ATPase domain of HSP90 chaperone/DNA topoisomerase II/histidine kinase"/>
    <property type="match status" value="1"/>
</dbReference>
<dbReference type="Gene3D" id="3.30.565.10">
    <property type="entry name" value="Histidine kinase-like ATPase, C-terminal domain"/>
    <property type="match status" value="1"/>
</dbReference>
<dbReference type="PANTHER" id="PTHR35526">
    <property type="entry name" value="ANTI-SIGMA-F FACTOR RSBW-RELATED"/>
    <property type="match status" value="1"/>
</dbReference>
<dbReference type="Pfam" id="PF13581">
    <property type="entry name" value="HATPase_c_2"/>
    <property type="match status" value="1"/>
</dbReference>
<keyword evidence="4" id="KW-1185">Reference proteome</keyword>
<protein>
    <recommendedName>
        <fullName evidence="2">Histidine kinase/HSP90-like ATPase domain-containing protein</fullName>
    </recommendedName>
</protein>
<evidence type="ECO:0000313" key="4">
    <source>
        <dbReference type="Proteomes" id="UP001399917"/>
    </source>
</evidence>
<evidence type="ECO:0000256" key="1">
    <source>
        <dbReference type="ARBA" id="ARBA00022527"/>
    </source>
</evidence>
<dbReference type="InterPro" id="IPR036890">
    <property type="entry name" value="HATPase_C_sf"/>
</dbReference>
<dbReference type="InterPro" id="IPR050267">
    <property type="entry name" value="Anti-sigma-factor_SerPK"/>
</dbReference>
<dbReference type="RefSeq" id="WP_344843007.1">
    <property type="nucleotide sequence ID" value="NZ_BAABDF010000003.1"/>
</dbReference>
<dbReference type="InterPro" id="IPR003594">
    <property type="entry name" value="HATPase_dom"/>
</dbReference>
<proteinExistence type="predicted"/>
<name>A0ABP7JWC5_9RHOB</name>
<comment type="caution">
    <text evidence="3">The sequence shown here is derived from an EMBL/GenBank/DDBJ whole genome shotgun (WGS) entry which is preliminary data.</text>
</comment>
<keyword evidence="1" id="KW-0418">Kinase</keyword>
<dbReference type="PANTHER" id="PTHR35526:SF3">
    <property type="entry name" value="ANTI-SIGMA-F FACTOR RSBW"/>
    <property type="match status" value="1"/>
</dbReference>
<gene>
    <name evidence="3" type="ORF">GCM10022404_04860</name>
</gene>
<sequence>MRAERGFAPPGAPATLSGVSVKELRLDVSATPYGVQIGLTTLRDGLRGIGIDDSELPSVELVLAEIFNNIVEHALAETEDGVIEVGLQCTPNGLWITVEDDGNPMPDGKPPLGLLPAVDVPVCDLPEGGFGWFLIRELAHDLTYTREGDKNLLVFRMAVGRGE</sequence>
<keyword evidence="1" id="KW-0723">Serine/threonine-protein kinase</keyword>